<gene>
    <name evidence="1" type="ORF">A0U92_12360</name>
</gene>
<dbReference type="Proteomes" id="UP000188937">
    <property type="component" value="Chromosome"/>
</dbReference>
<dbReference type="SUPFAM" id="SSF56059">
    <property type="entry name" value="Glutathione synthetase ATP-binding domain-like"/>
    <property type="match status" value="1"/>
</dbReference>
<dbReference type="EMBL" id="CP014692">
    <property type="protein sequence ID" value="AQS85443.1"/>
    <property type="molecule type" value="Genomic_DNA"/>
</dbReference>
<organism evidence="1 2">
    <name type="scientific">Acetobacter aceti</name>
    <dbReference type="NCBI Taxonomy" id="435"/>
    <lineage>
        <taxon>Bacteria</taxon>
        <taxon>Pseudomonadati</taxon>
        <taxon>Pseudomonadota</taxon>
        <taxon>Alphaproteobacteria</taxon>
        <taxon>Acetobacterales</taxon>
        <taxon>Acetobacteraceae</taxon>
        <taxon>Acetobacter</taxon>
        <taxon>Acetobacter subgen. Acetobacter</taxon>
    </lineage>
</organism>
<dbReference type="KEGG" id="aace:A0U92_12360"/>
<sequence>MLDLAEFSNDPLIARDSLLIWLKTASTAGERAKLHYRLWEMCQVCGDEAAALRHLDAAMLLDPVQRPDKPDGEARRRIVVLNVPGSFQANAPIPMLLDDNTAIYTMWIAGVPGKREELVETVKKLRPDAVLLAMGEDTRQTTAILEAEAIARDSGVAVLNGGGRIMRVARSMVPELLADIPGLLVPSCSVVCAPFDRLPAFPLLVRPVSSHAGNSLARIDDRTAFDRYTHETGASGYYYATQFVDYISKDDLYRKYRVVFVEGVPYPVHLAIHNDWAIWYYNAKMELFPERRAEEARFMQAITEVFSPSVMEALYAIPARIGLDYFGLDFGVMQDGTLVVFEIETAMIVHDRDSDDIFPYKSACITRIRHAFEGMIDKCAHAGIAVGKDGVHITN</sequence>
<protein>
    <recommendedName>
        <fullName evidence="3">ATP-grasp domain-containing protein</fullName>
    </recommendedName>
</protein>
<reference evidence="1 2" key="1">
    <citation type="submission" date="2016-03" db="EMBL/GenBank/DDBJ databases">
        <title>Acetic acid bacteria sequencing.</title>
        <authorList>
            <person name="Brandt J."/>
            <person name="Jakob F."/>
            <person name="Vogel R.F."/>
        </authorList>
    </citation>
    <scope>NUCLEOTIDE SEQUENCE [LARGE SCALE GENOMIC DNA]</scope>
    <source>
        <strain evidence="1 2">TMW2.1153</strain>
    </source>
</reference>
<evidence type="ECO:0000313" key="2">
    <source>
        <dbReference type="Proteomes" id="UP000188937"/>
    </source>
</evidence>
<keyword evidence="2" id="KW-1185">Reference proteome</keyword>
<dbReference type="STRING" id="435.A0U92_12360"/>
<dbReference type="AlphaFoldDB" id="A0A1U9KI33"/>
<name>A0A1U9KI33_ACEAC</name>
<dbReference type="RefSeq" id="WP_077813498.1">
    <property type="nucleotide sequence ID" value="NZ_CP014692.1"/>
</dbReference>
<evidence type="ECO:0008006" key="3">
    <source>
        <dbReference type="Google" id="ProtNLM"/>
    </source>
</evidence>
<evidence type="ECO:0000313" key="1">
    <source>
        <dbReference type="EMBL" id="AQS85443.1"/>
    </source>
</evidence>
<accession>A0A1U9KI33</accession>
<dbReference type="OrthoDB" id="460582at2"/>
<proteinExistence type="predicted"/>